<evidence type="ECO:0000259" key="1">
    <source>
        <dbReference type="PROSITE" id="PS51277"/>
    </source>
</evidence>
<dbReference type="EMBL" id="VEPZ02001705">
    <property type="protein sequence ID" value="KAE8662444.1"/>
    <property type="molecule type" value="Genomic_DNA"/>
</dbReference>
<feature type="domain" description="BURP" evidence="1">
    <location>
        <begin position="1"/>
        <end position="210"/>
    </location>
</feature>
<dbReference type="InterPro" id="IPR044816">
    <property type="entry name" value="BURP"/>
</dbReference>
<evidence type="ECO:0000313" key="3">
    <source>
        <dbReference type="Proteomes" id="UP000436088"/>
    </source>
</evidence>
<accession>A0A6A2Y2V7</accession>
<protein>
    <submittedName>
        <fullName evidence="2">Organ-specific protein S2</fullName>
    </submittedName>
</protein>
<reference evidence="2" key="1">
    <citation type="submission" date="2019-09" db="EMBL/GenBank/DDBJ databases">
        <title>Draft genome information of white flower Hibiscus syriacus.</title>
        <authorList>
            <person name="Kim Y.-M."/>
        </authorList>
    </citation>
    <scope>NUCLEOTIDE SEQUENCE [LARGE SCALE GENOMIC DNA]</scope>
    <source>
        <strain evidence="2">YM2019G1</strain>
    </source>
</reference>
<dbReference type="PANTHER" id="PTHR31236">
    <property type="entry name" value="BURP DOMAIN PROTEIN USPL1-LIKE"/>
    <property type="match status" value="1"/>
</dbReference>
<name>A0A6A2Y2V7_HIBSY</name>
<dbReference type="Pfam" id="PF03181">
    <property type="entry name" value="BURP"/>
    <property type="match status" value="1"/>
</dbReference>
<proteinExistence type="predicted"/>
<dbReference type="PROSITE" id="PS51277">
    <property type="entry name" value="BURP"/>
    <property type="match status" value="1"/>
</dbReference>
<dbReference type="PANTHER" id="PTHR31236:SF59">
    <property type="entry name" value="BURP DOMAIN PROTEIN"/>
    <property type="match status" value="1"/>
</dbReference>
<dbReference type="Proteomes" id="UP000436088">
    <property type="component" value="Unassembled WGS sequence"/>
</dbReference>
<evidence type="ECO:0000313" key="2">
    <source>
        <dbReference type="EMBL" id="KAE8662444.1"/>
    </source>
</evidence>
<keyword evidence="3" id="KW-1185">Reference proteome</keyword>
<dbReference type="AlphaFoldDB" id="A0A6A2Y2V7"/>
<dbReference type="SMART" id="SM01045">
    <property type="entry name" value="BURP"/>
    <property type="match status" value="1"/>
</dbReference>
<gene>
    <name evidence="2" type="ORF">F3Y22_tig00113337pilonHSYRG00076</name>
</gene>
<sequence length="243" mass="27002">MRLFNQQFLFVDHYDADVILHADSFPFSSSEVPKILQFFSISSLSPKAKAVKDTVRTCEIEPAIGETKICATSSESMLEFVRNAFGADVDFELVSTSHPTMTTQTLQSYTIMEPPREIESPEKVACHPLPYLYAVYMCHYDAFETKIFKVALVGENGDKVDTLIVCHLDTSTWSPKHAAFSLLGTKPGMPCVPYFVRRSWSLDSVLHCCCNLGCNSTMFNGLSDLFAAAITSTAQITNVCSLY</sequence>
<organism evidence="2 3">
    <name type="scientific">Hibiscus syriacus</name>
    <name type="common">Rose of Sharon</name>
    <dbReference type="NCBI Taxonomy" id="106335"/>
    <lineage>
        <taxon>Eukaryota</taxon>
        <taxon>Viridiplantae</taxon>
        <taxon>Streptophyta</taxon>
        <taxon>Embryophyta</taxon>
        <taxon>Tracheophyta</taxon>
        <taxon>Spermatophyta</taxon>
        <taxon>Magnoliopsida</taxon>
        <taxon>eudicotyledons</taxon>
        <taxon>Gunneridae</taxon>
        <taxon>Pentapetalae</taxon>
        <taxon>rosids</taxon>
        <taxon>malvids</taxon>
        <taxon>Malvales</taxon>
        <taxon>Malvaceae</taxon>
        <taxon>Malvoideae</taxon>
        <taxon>Hibiscus</taxon>
    </lineage>
</organism>
<comment type="caution">
    <text evidence="2">The sequence shown here is derived from an EMBL/GenBank/DDBJ whole genome shotgun (WGS) entry which is preliminary data.</text>
</comment>
<dbReference type="InterPro" id="IPR004873">
    <property type="entry name" value="BURP_dom"/>
</dbReference>